<dbReference type="InterPro" id="IPR001060">
    <property type="entry name" value="FCH_dom"/>
</dbReference>
<dbReference type="Pfam" id="PF00611">
    <property type="entry name" value="FCH"/>
    <property type="match status" value="1"/>
</dbReference>
<dbReference type="PROSITE" id="PS51741">
    <property type="entry name" value="F_BAR"/>
    <property type="match status" value="1"/>
</dbReference>
<dbReference type="PANTHER" id="PTHR15735:SF17">
    <property type="entry name" value="CDC42-INTERACTING PROTEIN 4"/>
    <property type="match status" value="1"/>
</dbReference>
<dbReference type="InterPro" id="IPR001452">
    <property type="entry name" value="SH3_domain"/>
</dbReference>
<dbReference type="AlphaFoldDB" id="A0A8C2E3P3"/>
<name>A0A8C2E3P3_CYPCA</name>
<dbReference type="Pfam" id="PF25610">
    <property type="entry name" value="HR1_TOCA"/>
    <property type="match status" value="1"/>
</dbReference>
<keyword evidence="11" id="KW-0446">Lipid-binding</keyword>
<evidence type="ECO:0000256" key="10">
    <source>
        <dbReference type="ARBA" id="ARBA00023054"/>
    </source>
</evidence>
<dbReference type="InterPro" id="IPR027267">
    <property type="entry name" value="AH/BAR_dom_sf"/>
</dbReference>
<keyword evidence="12" id="KW-0472">Membrane</keyword>
<keyword evidence="14" id="KW-0458">Lysosome</keyword>
<proteinExistence type="inferred from homology"/>
<evidence type="ECO:0000256" key="13">
    <source>
        <dbReference type="ARBA" id="ARBA00023212"/>
    </source>
</evidence>
<dbReference type="GO" id="GO:0005886">
    <property type="term" value="C:plasma membrane"/>
    <property type="evidence" value="ECO:0007669"/>
    <property type="project" value="UniProtKB-SubCell"/>
</dbReference>
<dbReference type="GO" id="GO:0005938">
    <property type="term" value="C:cell cortex"/>
    <property type="evidence" value="ECO:0007669"/>
    <property type="project" value="UniProtKB-SubCell"/>
</dbReference>
<evidence type="ECO:0000256" key="6">
    <source>
        <dbReference type="ARBA" id="ARBA00022443"/>
    </source>
</evidence>
<evidence type="ECO:0000256" key="4">
    <source>
        <dbReference type="ARBA" id="ARBA00004544"/>
    </source>
</evidence>
<keyword evidence="10 16" id="KW-0175">Coiled coil</keyword>
<evidence type="ECO:0000256" key="3">
    <source>
        <dbReference type="ARBA" id="ARBA00004371"/>
    </source>
</evidence>
<evidence type="ECO:0000256" key="8">
    <source>
        <dbReference type="ARBA" id="ARBA00022490"/>
    </source>
</evidence>
<evidence type="ECO:0000313" key="21">
    <source>
        <dbReference type="Ensembl" id="ENSCCRP00020035319.1"/>
    </source>
</evidence>
<evidence type="ECO:0000256" key="5">
    <source>
        <dbReference type="ARBA" id="ARBA00009426"/>
    </source>
</evidence>
<organism evidence="21 22">
    <name type="scientific">Cyprinus carpio</name>
    <name type="common">Common carp</name>
    <dbReference type="NCBI Taxonomy" id="7962"/>
    <lineage>
        <taxon>Eukaryota</taxon>
        <taxon>Metazoa</taxon>
        <taxon>Chordata</taxon>
        <taxon>Craniata</taxon>
        <taxon>Vertebrata</taxon>
        <taxon>Euteleostomi</taxon>
        <taxon>Actinopterygii</taxon>
        <taxon>Neopterygii</taxon>
        <taxon>Teleostei</taxon>
        <taxon>Ostariophysi</taxon>
        <taxon>Cypriniformes</taxon>
        <taxon>Cyprinidae</taxon>
        <taxon>Cyprininae</taxon>
        <taxon>Cyprinus</taxon>
    </lineage>
</organism>
<feature type="domain" description="REM-1" evidence="20">
    <location>
        <begin position="336"/>
        <end position="414"/>
    </location>
</feature>
<dbReference type="Proteomes" id="UP000694701">
    <property type="component" value="Unplaced"/>
</dbReference>
<dbReference type="GO" id="GO:0006897">
    <property type="term" value="P:endocytosis"/>
    <property type="evidence" value="ECO:0007669"/>
    <property type="project" value="UniProtKB-KW"/>
</dbReference>
<dbReference type="GO" id="GO:0008289">
    <property type="term" value="F:lipid binding"/>
    <property type="evidence" value="ECO:0007669"/>
    <property type="project" value="UniProtKB-KW"/>
</dbReference>
<dbReference type="Ensembl" id="ENSCCRT00020038575.1">
    <property type="protein sequence ID" value="ENSCCRP00020035319.1"/>
    <property type="gene ID" value="ENSCCRG00020015830.1"/>
</dbReference>
<comment type="similarity">
    <text evidence="5">Belongs to the FNBP1 family.</text>
</comment>
<keyword evidence="7" id="KW-1003">Cell membrane</keyword>
<feature type="domain" description="SH3" evidence="18">
    <location>
        <begin position="451"/>
        <end position="510"/>
    </location>
</feature>
<evidence type="ECO:0000259" key="20">
    <source>
        <dbReference type="PROSITE" id="PS51860"/>
    </source>
</evidence>
<dbReference type="PROSITE" id="PS50002">
    <property type="entry name" value="SH3"/>
    <property type="match status" value="1"/>
</dbReference>
<reference evidence="21" key="1">
    <citation type="submission" date="2025-08" db="UniProtKB">
        <authorList>
            <consortium name="Ensembl"/>
        </authorList>
    </citation>
    <scope>IDENTIFICATION</scope>
</reference>
<dbReference type="Gene3D" id="1.20.1270.60">
    <property type="entry name" value="Arfaptin homology (AH) domain/BAR domain"/>
    <property type="match status" value="1"/>
</dbReference>
<evidence type="ECO:0000256" key="1">
    <source>
        <dbReference type="ARBA" id="ARBA00004236"/>
    </source>
</evidence>
<evidence type="ECO:0000259" key="18">
    <source>
        <dbReference type="PROSITE" id="PS50002"/>
    </source>
</evidence>
<dbReference type="PANTHER" id="PTHR15735">
    <property type="entry name" value="FCH AND DOUBLE SH3 DOMAINS PROTEIN"/>
    <property type="match status" value="1"/>
</dbReference>
<feature type="domain" description="F-BAR" evidence="19">
    <location>
        <begin position="1"/>
        <end position="260"/>
    </location>
</feature>
<evidence type="ECO:0000256" key="7">
    <source>
        <dbReference type="ARBA" id="ARBA00022475"/>
    </source>
</evidence>
<dbReference type="CDD" id="cd07653">
    <property type="entry name" value="F-BAR_CIP4-like"/>
    <property type="match status" value="1"/>
</dbReference>
<dbReference type="GO" id="GO:0007165">
    <property type="term" value="P:signal transduction"/>
    <property type="evidence" value="ECO:0007669"/>
    <property type="project" value="InterPro"/>
</dbReference>
<dbReference type="PROSITE" id="PS51860">
    <property type="entry name" value="REM_1"/>
    <property type="match status" value="1"/>
</dbReference>
<dbReference type="InterPro" id="IPR057871">
    <property type="entry name" value="HR1_CIP4_FNBP1L"/>
</dbReference>
<protein>
    <submittedName>
        <fullName evidence="21">Thyroid hormone receptor interactor 10b</fullName>
    </submittedName>
</protein>
<dbReference type="InterPro" id="IPR036028">
    <property type="entry name" value="SH3-like_dom_sf"/>
</dbReference>
<dbReference type="InterPro" id="IPR031160">
    <property type="entry name" value="F_BAR_dom"/>
</dbReference>
<evidence type="ECO:0000256" key="12">
    <source>
        <dbReference type="ARBA" id="ARBA00023136"/>
    </source>
</evidence>
<dbReference type="CDD" id="cd11911">
    <property type="entry name" value="SH3_CIP4-like"/>
    <property type="match status" value="1"/>
</dbReference>
<dbReference type="FunFam" id="1.20.1270.60:FF:000002">
    <property type="entry name" value="Formin-binding protein 1-like isoform 1"/>
    <property type="match status" value="1"/>
</dbReference>
<dbReference type="SMART" id="SM00055">
    <property type="entry name" value="FCH"/>
    <property type="match status" value="1"/>
</dbReference>
<evidence type="ECO:0000259" key="19">
    <source>
        <dbReference type="PROSITE" id="PS51741"/>
    </source>
</evidence>
<dbReference type="SMART" id="SM00326">
    <property type="entry name" value="SH3"/>
    <property type="match status" value="1"/>
</dbReference>
<comment type="subcellular location">
    <subcellularLocation>
        <location evidence="1">Cell membrane</location>
    </subcellularLocation>
    <subcellularLocation>
        <location evidence="4">Cytoplasm</location>
        <location evidence="4">Cell cortex</location>
    </subcellularLocation>
    <subcellularLocation>
        <location evidence="2">Cytoplasm</location>
        <location evidence="2">Cytoskeleton</location>
    </subcellularLocation>
    <subcellularLocation>
        <location evidence="3">Lysosome</location>
    </subcellularLocation>
</comment>
<dbReference type="Pfam" id="PF14604">
    <property type="entry name" value="SH3_9"/>
    <property type="match status" value="1"/>
</dbReference>
<dbReference type="CDD" id="cd11628">
    <property type="entry name" value="HR1_CIP4_FNBP1L"/>
    <property type="match status" value="1"/>
</dbReference>
<dbReference type="InterPro" id="IPR057870">
    <property type="entry name" value="HR1_TOCA"/>
</dbReference>
<evidence type="ECO:0000256" key="17">
    <source>
        <dbReference type="SAM" id="Coils"/>
    </source>
</evidence>
<feature type="coiled-coil region" evidence="17">
    <location>
        <begin position="95"/>
        <end position="199"/>
    </location>
</feature>
<dbReference type="SUPFAM" id="SSF50044">
    <property type="entry name" value="SH3-domain"/>
    <property type="match status" value="1"/>
</dbReference>
<evidence type="ECO:0000256" key="14">
    <source>
        <dbReference type="ARBA" id="ARBA00023228"/>
    </source>
</evidence>
<keyword evidence="6 15" id="KW-0728">SH3 domain</keyword>
<dbReference type="InterPro" id="IPR011072">
    <property type="entry name" value="HR1_rho-bd"/>
</dbReference>
<evidence type="ECO:0000256" key="11">
    <source>
        <dbReference type="ARBA" id="ARBA00023121"/>
    </source>
</evidence>
<evidence type="ECO:0000256" key="15">
    <source>
        <dbReference type="PROSITE-ProRule" id="PRU00192"/>
    </source>
</evidence>
<dbReference type="Gene3D" id="6.10.140.470">
    <property type="match status" value="1"/>
</dbReference>
<sequence>MVCLQDQHDVIERHTQSGLDLLERYVKFVKDRAEVEQNYAKQLRNLSKKYSRRGVKEDQDTKLINQQPFQDVLNELNNYAAHREQLSEIMTVNICVELSRNLQELRQERKNHLCEVKKAQQNLESSFKLLETSKKRFEKEWREAEKANQQTERVQQEVSATKADVEKAKQHAHFRVHLADECKNEYALQLQRYNQEQNNLYHSEIPSVYKKLQEMEERCIKLLADGYVQFSETEKNMLPNINKCLDAIISTGRNINEKQETMALIEQYRSGAVPPADVEFEDYSQTVRAAASDNTVTHLPKVRIKQLFHKKNKCLVCVVLICVCVCVKPPSLEDLSRLPPDQRSRRLQEKINDIQKELQRETEKSEALMKMKGVYEQNSQLGDPSSLQPQIIQIAHNIARLRGELNKYQVHTHTHTHTCIAFTHITILPGCVSPSDNIYECEFDDDFDVDVPIGQCTALYDFDGSSEGAVSMQVGEQLSLMQEDQGDGWVRVQRANGDVGYVPASYIQIM</sequence>
<dbReference type="Gene3D" id="2.30.30.40">
    <property type="entry name" value="SH3 Domains"/>
    <property type="match status" value="1"/>
</dbReference>
<keyword evidence="13" id="KW-0206">Cytoskeleton</keyword>
<evidence type="ECO:0000256" key="2">
    <source>
        <dbReference type="ARBA" id="ARBA00004245"/>
    </source>
</evidence>
<keyword evidence="9" id="KW-0254">Endocytosis</keyword>
<dbReference type="SUPFAM" id="SSF103657">
    <property type="entry name" value="BAR/IMD domain-like"/>
    <property type="match status" value="1"/>
</dbReference>
<accession>A0A8C2E3P3</accession>
<evidence type="ECO:0000256" key="16">
    <source>
        <dbReference type="PROSITE-ProRule" id="PRU01077"/>
    </source>
</evidence>
<dbReference type="FunFam" id="2.30.30.40:FF:000203">
    <property type="entry name" value="Cdc42-interacting protein 4, isoform F"/>
    <property type="match status" value="1"/>
</dbReference>
<evidence type="ECO:0000313" key="22">
    <source>
        <dbReference type="Proteomes" id="UP000694701"/>
    </source>
</evidence>
<keyword evidence="8" id="KW-0963">Cytoplasm</keyword>
<evidence type="ECO:0000256" key="9">
    <source>
        <dbReference type="ARBA" id="ARBA00022583"/>
    </source>
</evidence>
<feature type="coiled-coil region" evidence="17">
    <location>
        <begin position="344"/>
        <end position="371"/>
    </location>
</feature>